<name>A0A1V9ZP75_9STRA</name>
<keyword evidence="1" id="KW-0472">Membrane</keyword>
<evidence type="ECO:0000256" key="1">
    <source>
        <dbReference type="SAM" id="Phobius"/>
    </source>
</evidence>
<proteinExistence type="predicted"/>
<protein>
    <submittedName>
        <fullName evidence="2">Uncharacterized protein</fullName>
    </submittedName>
</protein>
<dbReference type="EMBL" id="JNBS01001783">
    <property type="protein sequence ID" value="OQR99773.1"/>
    <property type="molecule type" value="Genomic_DNA"/>
</dbReference>
<evidence type="ECO:0000313" key="2">
    <source>
        <dbReference type="EMBL" id="OQR99773.1"/>
    </source>
</evidence>
<feature type="transmembrane region" description="Helical" evidence="1">
    <location>
        <begin position="142"/>
        <end position="164"/>
    </location>
</feature>
<feature type="transmembrane region" description="Helical" evidence="1">
    <location>
        <begin position="74"/>
        <end position="93"/>
    </location>
</feature>
<dbReference type="AlphaFoldDB" id="A0A1V9ZP75"/>
<keyword evidence="1" id="KW-1133">Transmembrane helix</keyword>
<feature type="transmembrane region" description="Helical" evidence="1">
    <location>
        <begin position="41"/>
        <end position="62"/>
    </location>
</feature>
<sequence length="165" mass="18509">MTLFTLFNQTFTQNLRRFGIGDAKLTDGIEIVVGDPTSIKLLNPMVSIIFIIDVWVSIEYVHRAIVRVYQTENISAFVIACFYLSGHYGLLMLCGSRSKINSNDCDEYIAGPITSIQCHSTIFIDIYYFLSHIFSKNENSNDVALAATLYTLTIGALPLIFGFFP</sequence>
<keyword evidence="1" id="KW-0812">Transmembrane</keyword>
<comment type="caution">
    <text evidence="2">The sequence shown here is derived from an EMBL/GenBank/DDBJ whole genome shotgun (WGS) entry which is preliminary data.</text>
</comment>
<organism evidence="2 3">
    <name type="scientific">Thraustotheca clavata</name>
    <dbReference type="NCBI Taxonomy" id="74557"/>
    <lineage>
        <taxon>Eukaryota</taxon>
        <taxon>Sar</taxon>
        <taxon>Stramenopiles</taxon>
        <taxon>Oomycota</taxon>
        <taxon>Saprolegniomycetes</taxon>
        <taxon>Saprolegniales</taxon>
        <taxon>Achlyaceae</taxon>
        <taxon>Thraustotheca</taxon>
    </lineage>
</organism>
<keyword evidence="3" id="KW-1185">Reference proteome</keyword>
<feature type="transmembrane region" description="Helical" evidence="1">
    <location>
        <begin position="108"/>
        <end position="130"/>
    </location>
</feature>
<accession>A0A1V9ZP75</accession>
<gene>
    <name evidence="2" type="ORF">THRCLA_06396</name>
</gene>
<dbReference type="Proteomes" id="UP000243217">
    <property type="component" value="Unassembled WGS sequence"/>
</dbReference>
<evidence type="ECO:0000313" key="3">
    <source>
        <dbReference type="Proteomes" id="UP000243217"/>
    </source>
</evidence>
<reference evidence="2 3" key="1">
    <citation type="journal article" date="2014" name="Genome Biol. Evol.">
        <title>The secreted proteins of Achlya hypogyna and Thraustotheca clavata identify the ancestral oomycete secretome and reveal gene acquisitions by horizontal gene transfer.</title>
        <authorList>
            <person name="Misner I."/>
            <person name="Blouin N."/>
            <person name="Leonard G."/>
            <person name="Richards T.A."/>
            <person name="Lane C.E."/>
        </authorList>
    </citation>
    <scope>NUCLEOTIDE SEQUENCE [LARGE SCALE GENOMIC DNA]</scope>
    <source>
        <strain evidence="2 3">ATCC 34112</strain>
    </source>
</reference>